<accession>A0A7W7ZIS3</accession>
<proteinExistence type="predicted"/>
<dbReference type="PANTHER" id="PTHR43698:SF1">
    <property type="entry name" value="BLL4564 PROTEIN"/>
    <property type="match status" value="1"/>
</dbReference>
<dbReference type="InterPro" id="IPR014710">
    <property type="entry name" value="RmlC-like_jellyroll"/>
</dbReference>
<dbReference type="EMBL" id="JACHIP010000017">
    <property type="protein sequence ID" value="MBB5060682.1"/>
    <property type="molecule type" value="Genomic_DNA"/>
</dbReference>
<dbReference type="AlphaFoldDB" id="A0A7W7ZIS3"/>
<sequence>MSGTLSSMGTNTFSPAATDVVWFPPNEKHWHGAAPTTAMTHIAIQERTDGGMVDWMEHVTEEEYSRQRQGFSDQVQLFLQSVIFTRRCLPLSRTSLWPWQRAKAFLEVGQGFSLGDKTGP</sequence>
<comment type="caution">
    <text evidence="1">The sequence shown here is derived from an EMBL/GenBank/DDBJ whole genome shotgun (WGS) entry which is preliminary data.</text>
</comment>
<evidence type="ECO:0000313" key="2">
    <source>
        <dbReference type="Proteomes" id="UP000540989"/>
    </source>
</evidence>
<evidence type="ECO:0000313" key="1">
    <source>
        <dbReference type="EMBL" id="MBB5060682.1"/>
    </source>
</evidence>
<reference evidence="1 2" key="1">
    <citation type="submission" date="2020-08" db="EMBL/GenBank/DDBJ databases">
        <title>Genomic Encyclopedia of Type Strains, Phase IV (KMG-V): Genome sequencing to study the core and pangenomes of soil and plant-associated prokaryotes.</title>
        <authorList>
            <person name="Whitman W."/>
        </authorList>
    </citation>
    <scope>NUCLEOTIDE SEQUENCE [LARGE SCALE GENOMIC DNA]</scope>
    <source>
        <strain evidence="1 2">M8UP14</strain>
    </source>
</reference>
<protein>
    <submittedName>
        <fullName evidence="1">Uncharacterized protein</fullName>
    </submittedName>
</protein>
<keyword evidence="2" id="KW-1185">Reference proteome</keyword>
<dbReference type="Gene3D" id="2.60.120.10">
    <property type="entry name" value="Jelly Rolls"/>
    <property type="match status" value="1"/>
</dbReference>
<dbReference type="InterPro" id="IPR011051">
    <property type="entry name" value="RmlC_Cupin_sf"/>
</dbReference>
<dbReference type="PANTHER" id="PTHR43698">
    <property type="entry name" value="RIBD C-TERMINAL DOMAIN CONTAINING PROTEIN"/>
    <property type="match status" value="1"/>
</dbReference>
<gene>
    <name evidence="1" type="ORF">HDF16_005418</name>
</gene>
<name>A0A7W7ZIS3_9BACT</name>
<dbReference type="Proteomes" id="UP000540989">
    <property type="component" value="Unassembled WGS sequence"/>
</dbReference>
<dbReference type="SUPFAM" id="SSF51182">
    <property type="entry name" value="RmlC-like cupins"/>
    <property type="match status" value="1"/>
</dbReference>
<organism evidence="1 2">
    <name type="scientific">Granulicella aggregans</name>
    <dbReference type="NCBI Taxonomy" id="474949"/>
    <lineage>
        <taxon>Bacteria</taxon>
        <taxon>Pseudomonadati</taxon>
        <taxon>Acidobacteriota</taxon>
        <taxon>Terriglobia</taxon>
        <taxon>Terriglobales</taxon>
        <taxon>Acidobacteriaceae</taxon>
        <taxon>Granulicella</taxon>
    </lineage>
</organism>